<dbReference type="EMBL" id="MTYJ01000014">
    <property type="protein sequence ID" value="OQV23059.1"/>
    <property type="molecule type" value="Genomic_DNA"/>
</dbReference>
<comment type="caution">
    <text evidence="2">The sequence shown here is derived from an EMBL/GenBank/DDBJ whole genome shotgun (WGS) entry which is preliminary data.</text>
</comment>
<sequence length="140" mass="15642">MESGIFLTRQVIGCRFVSFDLNTGFCQAFDDTESSWLVRDVSHSLMAVSSKAFTVKKNMDYVDDDIAVKEPSSVELNLDGLFGGVVRLEMASEETCLQLCRIHPCCNAVTFKTDNNGCFLKCKTVLNFDEIDNYAASYFS</sequence>
<name>A0A1W0X6A8_HYPEX</name>
<feature type="domain" description="Apple" evidence="1">
    <location>
        <begin position="86"/>
        <end position="127"/>
    </location>
</feature>
<evidence type="ECO:0000259" key="1">
    <source>
        <dbReference type="Pfam" id="PF00024"/>
    </source>
</evidence>
<proteinExistence type="predicted"/>
<keyword evidence="3" id="KW-1185">Reference proteome</keyword>
<dbReference type="Pfam" id="PF00024">
    <property type="entry name" value="PAN_1"/>
    <property type="match status" value="1"/>
</dbReference>
<accession>A0A1W0X6A8</accession>
<evidence type="ECO:0000313" key="2">
    <source>
        <dbReference type="EMBL" id="OQV23059.1"/>
    </source>
</evidence>
<dbReference type="AlphaFoldDB" id="A0A1W0X6A8"/>
<gene>
    <name evidence="2" type="ORF">BV898_03107</name>
</gene>
<dbReference type="Gene3D" id="3.50.4.10">
    <property type="entry name" value="Hepatocyte Growth Factor"/>
    <property type="match status" value="1"/>
</dbReference>
<protein>
    <recommendedName>
        <fullName evidence="1">Apple domain-containing protein</fullName>
    </recommendedName>
</protein>
<dbReference type="InterPro" id="IPR003609">
    <property type="entry name" value="Pan_app"/>
</dbReference>
<reference evidence="3" key="1">
    <citation type="submission" date="2017-01" db="EMBL/GenBank/DDBJ databases">
        <title>Comparative genomics of anhydrobiosis in the tardigrade Hypsibius dujardini.</title>
        <authorList>
            <person name="Yoshida Y."/>
            <person name="Koutsovoulos G."/>
            <person name="Laetsch D."/>
            <person name="Stevens L."/>
            <person name="Kumar S."/>
            <person name="Horikawa D."/>
            <person name="Ishino K."/>
            <person name="Komine S."/>
            <person name="Tomita M."/>
            <person name="Blaxter M."/>
            <person name="Arakawa K."/>
        </authorList>
    </citation>
    <scope>NUCLEOTIDE SEQUENCE [LARGE SCALE GENOMIC DNA]</scope>
    <source>
        <strain evidence="3">Z151</strain>
    </source>
</reference>
<organism evidence="2 3">
    <name type="scientific">Hypsibius exemplaris</name>
    <name type="common">Freshwater tardigrade</name>
    <dbReference type="NCBI Taxonomy" id="2072580"/>
    <lineage>
        <taxon>Eukaryota</taxon>
        <taxon>Metazoa</taxon>
        <taxon>Ecdysozoa</taxon>
        <taxon>Tardigrada</taxon>
        <taxon>Eutardigrada</taxon>
        <taxon>Parachela</taxon>
        <taxon>Hypsibioidea</taxon>
        <taxon>Hypsibiidae</taxon>
        <taxon>Hypsibius</taxon>
    </lineage>
</organism>
<dbReference type="Proteomes" id="UP000192578">
    <property type="component" value="Unassembled WGS sequence"/>
</dbReference>
<evidence type="ECO:0000313" key="3">
    <source>
        <dbReference type="Proteomes" id="UP000192578"/>
    </source>
</evidence>